<feature type="region of interest" description="Disordered" evidence="1">
    <location>
        <begin position="48"/>
        <end position="102"/>
    </location>
</feature>
<evidence type="ECO:0000313" key="2">
    <source>
        <dbReference type="EMBL" id="KAK8738684.1"/>
    </source>
</evidence>
<evidence type="ECO:0000313" key="3">
    <source>
        <dbReference type="Proteomes" id="UP001445076"/>
    </source>
</evidence>
<sequence length="102" mass="11530">MSLGMQLVTSSPLFDKVTLTKAQEDAIMRIDELLNDFLRQLAQEYRERYAETHGSGDSQNNGREQYAETHGSGDSQNNGRERYAETHGSGDSQNNGRERYAE</sequence>
<proteinExistence type="predicted"/>
<organism evidence="2 3">
    <name type="scientific">Cherax quadricarinatus</name>
    <name type="common">Australian red claw crayfish</name>
    <dbReference type="NCBI Taxonomy" id="27406"/>
    <lineage>
        <taxon>Eukaryota</taxon>
        <taxon>Metazoa</taxon>
        <taxon>Ecdysozoa</taxon>
        <taxon>Arthropoda</taxon>
        <taxon>Crustacea</taxon>
        <taxon>Multicrustacea</taxon>
        <taxon>Malacostraca</taxon>
        <taxon>Eumalacostraca</taxon>
        <taxon>Eucarida</taxon>
        <taxon>Decapoda</taxon>
        <taxon>Pleocyemata</taxon>
        <taxon>Astacidea</taxon>
        <taxon>Parastacoidea</taxon>
        <taxon>Parastacidae</taxon>
        <taxon>Cherax</taxon>
    </lineage>
</organism>
<accession>A0AAW0XEB7</accession>
<dbReference type="Proteomes" id="UP001445076">
    <property type="component" value="Unassembled WGS sequence"/>
</dbReference>
<protein>
    <submittedName>
        <fullName evidence="2">Uncharacterized protein</fullName>
    </submittedName>
</protein>
<gene>
    <name evidence="2" type="ORF">OTU49_004007</name>
</gene>
<comment type="caution">
    <text evidence="2">The sequence shown here is derived from an EMBL/GenBank/DDBJ whole genome shotgun (WGS) entry which is preliminary data.</text>
</comment>
<reference evidence="2 3" key="1">
    <citation type="journal article" date="2024" name="BMC Genomics">
        <title>Genome assembly of redclaw crayfish (Cherax quadricarinatus) provides insights into its immune adaptation and hypoxia tolerance.</title>
        <authorList>
            <person name="Liu Z."/>
            <person name="Zheng J."/>
            <person name="Li H."/>
            <person name="Fang K."/>
            <person name="Wang S."/>
            <person name="He J."/>
            <person name="Zhou D."/>
            <person name="Weng S."/>
            <person name="Chi M."/>
            <person name="Gu Z."/>
            <person name="He J."/>
            <person name="Li F."/>
            <person name="Wang M."/>
        </authorList>
    </citation>
    <scope>NUCLEOTIDE SEQUENCE [LARGE SCALE GENOMIC DNA]</scope>
    <source>
        <strain evidence="2">ZL_2023a</strain>
    </source>
</reference>
<dbReference type="AlphaFoldDB" id="A0AAW0XEB7"/>
<dbReference type="EMBL" id="JARKIK010000039">
    <property type="protein sequence ID" value="KAK8738684.1"/>
    <property type="molecule type" value="Genomic_DNA"/>
</dbReference>
<evidence type="ECO:0000256" key="1">
    <source>
        <dbReference type="SAM" id="MobiDB-lite"/>
    </source>
</evidence>
<feature type="non-terminal residue" evidence="2">
    <location>
        <position position="102"/>
    </location>
</feature>
<keyword evidence="3" id="KW-1185">Reference proteome</keyword>
<name>A0AAW0XEB7_CHEQU</name>